<dbReference type="EMBL" id="SIHJ01000001">
    <property type="protein sequence ID" value="TWT35291.1"/>
    <property type="molecule type" value="Genomic_DNA"/>
</dbReference>
<evidence type="ECO:0008006" key="3">
    <source>
        <dbReference type="Google" id="ProtNLM"/>
    </source>
</evidence>
<reference evidence="1 2" key="1">
    <citation type="submission" date="2019-02" db="EMBL/GenBank/DDBJ databases">
        <title>Deep-cultivation of Planctomycetes and their phenomic and genomic characterization uncovers novel biology.</title>
        <authorList>
            <person name="Wiegand S."/>
            <person name="Jogler M."/>
            <person name="Boedeker C."/>
            <person name="Pinto D."/>
            <person name="Vollmers J."/>
            <person name="Rivas-Marin E."/>
            <person name="Kohn T."/>
            <person name="Peeters S.H."/>
            <person name="Heuer A."/>
            <person name="Rast P."/>
            <person name="Oberbeckmann S."/>
            <person name="Bunk B."/>
            <person name="Jeske O."/>
            <person name="Meyerdierks A."/>
            <person name="Storesund J.E."/>
            <person name="Kallscheuer N."/>
            <person name="Luecker S."/>
            <person name="Lage O.M."/>
            <person name="Pohl T."/>
            <person name="Merkel B.J."/>
            <person name="Hornburger P."/>
            <person name="Mueller R.-W."/>
            <person name="Bruemmer F."/>
            <person name="Labrenz M."/>
            <person name="Spormann A.M."/>
            <person name="Op Den Camp H."/>
            <person name="Overmann J."/>
            <person name="Amann R."/>
            <person name="Jetten M.S.M."/>
            <person name="Mascher T."/>
            <person name="Medema M.H."/>
            <person name="Devos D.P."/>
            <person name="Kaster A.-K."/>
            <person name="Ovreas L."/>
            <person name="Rohde M."/>
            <person name="Galperin M.Y."/>
            <person name="Jogler C."/>
        </authorList>
    </citation>
    <scope>NUCLEOTIDE SEQUENCE [LARGE SCALE GENOMIC DNA]</scope>
    <source>
        <strain evidence="1 2">KOR34</strain>
    </source>
</reference>
<organism evidence="1 2">
    <name type="scientific">Posidoniimonas corsicana</name>
    <dbReference type="NCBI Taxonomy" id="1938618"/>
    <lineage>
        <taxon>Bacteria</taxon>
        <taxon>Pseudomonadati</taxon>
        <taxon>Planctomycetota</taxon>
        <taxon>Planctomycetia</taxon>
        <taxon>Pirellulales</taxon>
        <taxon>Lacipirellulaceae</taxon>
        <taxon>Posidoniimonas</taxon>
    </lineage>
</organism>
<name>A0A5C5VAE8_9BACT</name>
<evidence type="ECO:0000313" key="2">
    <source>
        <dbReference type="Proteomes" id="UP000316714"/>
    </source>
</evidence>
<evidence type="ECO:0000313" key="1">
    <source>
        <dbReference type="EMBL" id="TWT35291.1"/>
    </source>
</evidence>
<protein>
    <recommendedName>
        <fullName evidence="3">PEP-CTERM protein-sorting domain-containing protein</fullName>
    </recommendedName>
</protein>
<dbReference type="Proteomes" id="UP000316714">
    <property type="component" value="Unassembled WGS sequence"/>
</dbReference>
<dbReference type="RefSeq" id="WP_146561349.1">
    <property type="nucleotide sequence ID" value="NZ_SIHJ01000001.1"/>
</dbReference>
<gene>
    <name evidence="1" type="ORF">KOR34_01790</name>
</gene>
<dbReference type="AlphaFoldDB" id="A0A5C5VAE8"/>
<accession>A0A5C5VAE8</accession>
<sequence length="511" mass="52467">MAKAKDLTLRAFVLGVLLIAVGAGRAQTIFSPSQTDLLGLAFADFIDNPEPDMAALQGLTAVGGDAVQVTFKTDFDINDNLYRVAMEAPVTADLTGLDAFSLTFSDPVVAPSGLPSMAAQLFVRSAGGAVFTGNGQAVSLGTEPITLSITPDQIISLGGDPTDITSFGVELFGGDEFLGGYDGAMATLSTSPEPPTLADTVLFSWENGGDLLGWDSTPIVAGAHSVAVRQGAVGSPAVGATDGNNALEITRHPTASSFEWGTAFSLDAFANTAPPVGDYNNDGGVDAADYTVWRDNLGSAFELPNRDPGESGEVGAGDYDAWAGNYGAVGGGPDPVVQAEIDTIVAALNDPDAYSIAFDVTVEDQFPRSNPDYLIIHLALAADGGPENAGDPFFQNDNGLVAGIGTGEPTTVELLLSQFNDVGGDSDTNGMSLSDVGIYDQTGYLTIHLATNMNVLADGNDVTITIDNFRVRSIVPEGAASAAPEPSGFVLAALGAAAIASLRSRSARRTA</sequence>
<comment type="caution">
    <text evidence="1">The sequence shown here is derived from an EMBL/GenBank/DDBJ whole genome shotgun (WGS) entry which is preliminary data.</text>
</comment>
<dbReference type="OrthoDB" id="237017at2"/>
<keyword evidence="2" id="KW-1185">Reference proteome</keyword>
<proteinExistence type="predicted"/>